<dbReference type="EMBL" id="JANPWB010000014">
    <property type="protein sequence ID" value="KAJ1096779.1"/>
    <property type="molecule type" value="Genomic_DNA"/>
</dbReference>
<feature type="compositionally biased region" description="Basic and acidic residues" evidence="1">
    <location>
        <begin position="75"/>
        <end position="84"/>
    </location>
</feature>
<proteinExistence type="predicted"/>
<protein>
    <submittedName>
        <fullName evidence="2">Uncharacterized protein</fullName>
    </submittedName>
</protein>
<feature type="region of interest" description="Disordered" evidence="1">
    <location>
        <begin position="1"/>
        <end position="84"/>
    </location>
</feature>
<reference evidence="2" key="1">
    <citation type="journal article" date="2022" name="bioRxiv">
        <title>Sequencing and chromosome-scale assembly of the giantPleurodeles waltlgenome.</title>
        <authorList>
            <person name="Brown T."/>
            <person name="Elewa A."/>
            <person name="Iarovenko S."/>
            <person name="Subramanian E."/>
            <person name="Araus A.J."/>
            <person name="Petzold A."/>
            <person name="Susuki M."/>
            <person name="Suzuki K.-i.T."/>
            <person name="Hayashi T."/>
            <person name="Toyoda A."/>
            <person name="Oliveira C."/>
            <person name="Osipova E."/>
            <person name="Leigh N.D."/>
            <person name="Simon A."/>
            <person name="Yun M.H."/>
        </authorList>
    </citation>
    <scope>NUCLEOTIDE SEQUENCE</scope>
    <source>
        <strain evidence="2">20211129_DDA</strain>
        <tissue evidence="2">Liver</tissue>
    </source>
</reference>
<evidence type="ECO:0000256" key="1">
    <source>
        <dbReference type="SAM" id="MobiDB-lite"/>
    </source>
</evidence>
<feature type="compositionally biased region" description="Polar residues" evidence="1">
    <location>
        <begin position="1"/>
        <end position="12"/>
    </location>
</feature>
<dbReference type="Proteomes" id="UP001066276">
    <property type="component" value="Chromosome 10"/>
</dbReference>
<organism evidence="2 3">
    <name type="scientific">Pleurodeles waltl</name>
    <name type="common">Iberian ribbed newt</name>
    <dbReference type="NCBI Taxonomy" id="8319"/>
    <lineage>
        <taxon>Eukaryota</taxon>
        <taxon>Metazoa</taxon>
        <taxon>Chordata</taxon>
        <taxon>Craniata</taxon>
        <taxon>Vertebrata</taxon>
        <taxon>Euteleostomi</taxon>
        <taxon>Amphibia</taxon>
        <taxon>Batrachia</taxon>
        <taxon>Caudata</taxon>
        <taxon>Salamandroidea</taxon>
        <taxon>Salamandridae</taxon>
        <taxon>Pleurodelinae</taxon>
        <taxon>Pleurodeles</taxon>
    </lineage>
</organism>
<accession>A0AAV7M0Z0</accession>
<comment type="caution">
    <text evidence="2">The sequence shown here is derived from an EMBL/GenBank/DDBJ whole genome shotgun (WGS) entry which is preliminary data.</text>
</comment>
<dbReference type="AlphaFoldDB" id="A0AAV7M0Z0"/>
<evidence type="ECO:0000313" key="3">
    <source>
        <dbReference type="Proteomes" id="UP001066276"/>
    </source>
</evidence>
<name>A0AAV7M0Z0_PLEWA</name>
<feature type="region of interest" description="Disordered" evidence="1">
    <location>
        <begin position="140"/>
        <end position="200"/>
    </location>
</feature>
<keyword evidence="3" id="KW-1185">Reference proteome</keyword>
<sequence>MSPWGSSCTLRPNTELEIQDPASGSSASLPEEISAKGCERSPPSFPRTEDFCSPQISHERSSPQDPAHWGAPGKKAQEDAEAPHRLQSVGFTNPECGEPRPLCALGSPHSFYFGRLSTKRHGYAFGKPAVRETKVPSAIMTDGERREPFQPLPSDEVRVPIAPVPDPGEEEDEDVGSAGQCSLGSGGSSTREPASQEEEQVPYPALAPTVFFWLKQTTRPRSWCLRLVCNPYPSAPRPAHAVPGGAGAVTRSSRQGPGAPWSRCSCCMKEVTRVEGAGAGLSGTSPMHCGGNYVVCTQTKVR</sequence>
<evidence type="ECO:0000313" key="2">
    <source>
        <dbReference type="EMBL" id="KAJ1096779.1"/>
    </source>
</evidence>
<feature type="compositionally biased region" description="Polar residues" evidence="1">
    <location>
        <begin position="179"/>
        <end position="193"/>
    </location>
</feature>
<gene>
    <name evidence="2" type="ORF">NDU88_001910</name>
</gene>